<dbReference type="HOGENOM" id="CLU_2416868_0_0_1"/>
<evidence type="ECO:0000313" key="3">
    <source>
        <dbReference type="Proteomes" id="UP000026961"/>
    </source>
</evidence>
<protein>
    <submittedName>
        <fullName evidence="2">Uncharacterized protein</fullName>
    </submittedName>
</protein>
<feature type="compositionally biased region" description="Basic and acidic residues" evidence="1">
    <location>
        <begin position="1"/>
        <end position="13"/>
    </location>
</feature>
<sequence length="92" mass="10206">MVAARRGGEKEAVGRGGRRAASGEGERDSDAALSMEADAIFGRVIPLYHYYIILPHINAVRLCTRSVGKAREEEEEEDEWKRAEGRGEESTE</sequence>
<reference evidence="2" key="1">
    <citation type="submission" date="2015-04" db="UniProtKB">
        <authorList>
            <consortium name="EnsemblPlants"/>
        </authorList>
    </citation>
    <scope>IDENTIFICATION</scope>
</reference>
<dbReference type="AlphaFoldDB" id="A0A0D9ZDH9"/>
<dbReference type="EnsemblPlants" id="OGLUM03G34760.1">
    <property type="protein sequence ID" value="OGLUM03G34760.1"/>
    <property type="gene ID" value="OGLUM03G34760"/>
</dbReference>
<feature type="region of interest" description="Disordered" evidence="1">
    <location>
        <begin position="68"/>
        <end position="92"/>
    </location>
</feature>
<feature type="compositionally biased region" description="Basic and acidic residues" evidence="1">
    <location>
        <begin position="79"/>
        <end position="92"/>
    </location>
</feature>
<organism evidence="2">
    <name type="scientific">Oryza glumipatula</name>
    <dbReference type="NCBI Taxonomy" id="40148"/>
    <lineage>
        <taxon>Eukaryota</taxon>
        <taxon>Viridiplantae</taxon>
        <taxon>Streptophyta</taxon>
        <taxon>Embryophyta</taxon>
        <taxon>Tracheophyta</taxon>
        <taxon>Spermatophyta</taxon>
        <taxon>Magnoliopsida</taxon>
        <taxon>Liliopsida</taxon>
        <taxon>Poales</taxon>
        <taxon>Poaceae</taxon>
        <taxon>BOP clade</taxon>
        <taxon>Oryzoideae</taxon>
        <taxon>Oryzeae</taxon>
        <taxon>Oryzinae</taxon>
        <taxon>Oryza</taxon>
    </lineage>
</organism>
<evidence type="ECO:0000256" key="1">
    <source>
        <dbReference type="SAM" id="MobiDB-lite"/>
    </source>
</evidence>
<reference evidence="2" key="2">
    <citation type="submission" date="2018-05" db="EMBL/GenBank/DDBJ databases">
        <title>OgluRS3 (Oryza glumaepatula Reference Sequence Version 3).</title>
        <authorList>
            <person name="Zhang J."/>
            <person name="Kudrna D."/>
            <person name="Lee S."/>
            <person name="Talag J."/>
            <person name="Welchert J."/>
            <person name="Wing R.A."/>
        </authorList>
    </citation>
    <scope>NUCLEOTIDE SEQUENCE [LARGE SCALE GENOMIC DNA]</scope>
</reference>
<keyword evidence="3" id="KW-1185">Reference proteome</keyword>
<accession>A0A0D9ZDH9</accession>
<proteinExistence type="predicted"/>
<name>A0A0D9ZDH9_9ORYZ</name>
<feature type="region of interest" description="Disordered" evidence="1">
    <location>
        <begin position="1"/>
        <end position="30"/>
    </location>
</feature>
<evidence type="ECO:0000313" key="2">
    <source>
        <dbReference type="EnsemblPlants" id="OGLUM03G34760.1"/>
    </source>
</evidence>
<dbReference type="Proteomes" id="UP000026961">
    <property type="component" value="Chromosome 3"/>
</dbReference>
<dbReference type="Gramene" id="OGLUM03G34760.1">
    <property type="protein sequence ID" value="OGLUM03G34760.1"/>
    <property type="gene ID" value="OGLUM03G34760"/>
</dbReference>